<name>A0A382TDI5_9ZZZZ</name>
<accession>A0A382TDI5</accession>
<proteinExistence type="predicted"/>
<sequence>MILMWHDIATLDGYLGIAEAIRNSSELFKHRGLPEPVSYEQIPGFAERGFRRSQVFFSDLEGRLAKSPYVAGDRFTYADIVAYIYFDWAARGTDTDPTEGRGALACWSDQISLRPSVS</sequence>
<organism evidence="2">
    <name type="scientific">marine metagenome</name>
    <dbReference type="NCBI Taxonomy" id="408172"/>
    <lineage>
        <taxon>unclassified sequences</taxon>
        <taxon>metagenomes</taxon>
        <taxon>ecological metagenomes</taxon>
    </lineage>
</organism>
<evidence type="ECO:0000259" key="1">
    <source>
        <dbReference type="PROSITE" id="PS50405"/>
    </source>
</evidence>
<feature type="domain" description="GST C-terminal" evidence="1">
    <location>
        <begin position="1"/>
        <end position="118"/>
    </location>
</feature>
<dbReference type="InterPro" id="IPR004046">
    <property type="entry name" value="GST_C"/>
</dbReference>
<dbReference type="SUPFAM" id="SSF47616">
    <property type="entry name" value="GST C-terminal domain-like"/>
    <property type="match status" value="1"/>
</dbReference>
<dbReference type="InterPro" id="IPR036282">
    <property type="entry name" value="Glutathione-S-Trfase_C_sf"/>
</dbReference>
<dbReference type="Gene3D" id="1.20.1050.10">
    <property type="match status" value="1"/>
</dbReference>
<dbReference type="InterPro" id="IPR010987">
    <property type="entry name" value="Glutathione-S-Trfase_C-like"/>
</dbReference>
<dbReference type="Pfam" id="PF00043">
    <property type="entry name" value="GST_C"/>
    <property type="match status" value="1"/>
</dbReference>
<reference evidence="2" key="1">
    <citation type="submission" date="2018-05" db="EMBL/GenBank/DDBJ databases">
        <authorList>
            <person name="Lanie J.A."/>
            <person name="Ng W.-L."/>
            <person name="Kazmierczak K.M."/>
            <person name="Andrzejewski T.M."/>
            <person name="Davidsen T.M."/>
            <person name="Wayne K.J."/>
            <person name="Tettelin H."/>
            <person name="Glass J.I."/>
            <person name="Rusch D."/>
            <person name="Podicherti R."/>
            <person name="Tsui H.-C.T."/>
            <person name="Winkler M.E."/>
        </authorList>
    </citation>
    <scope>NUCLEOTIDE SEQUENCE</scope>
</reference>
<gene>
    <name evidence="2" type="ORF">METZ01_LOCUS372960</name>
</gene>
<evidence type="ECO:0000313" key="2">
    <source>
        <dbReference type="EMBL" id="SVD20106.1"/>
    </source>
</evidence>
<dbReference type="EMBL" id="UINC01135760">
    <property type="protein sequence ID" value="SVD20106.1"/>
    <property type="molecule type" value="Genomic_DNA"/>
</dbReference>
<protein>
    <recommendedName>
        <fullName evidence="1">GST C-terminal domain-containing protein</fullName>
    </recommendedName>
</protein>
<dbReference type="PROSITE" id="PS50405">
    <property type="entry name" value="GST_CTER"/>
    <property type="match status" value="1"/>
</dbReference>
<dbReference type="AlphaFoldDB" id="A0A382TDI5"/>